<proteinExistence type="predicted"/>
<dbReference type="AlphaFoldDB" id="A0A6B8VLN4"/>
<gene>
    <name evidence="3" type="ORF">COCCU_02065</name>
</gene>
<sequence>MSTPDFPDQNSVPESVATPAENSAPQQLNEAPQQDPALKKKRNRALLKYGLARLGLFLLLTVVIHGAAILIGAPVPLVMSALLALIVAFPLSMLLFAGLRTEATETVAELSAQRKAHKAWVAQELAER</sequence>
<evidence type="ECO:0000313" key="4">
    <source>
        <dbReference type="Proteomes" id="UP000424462"/>
    </source>
</evidence>
<reference evidence="3 4" key="1">
    <citation type="submission" date="2019-11" db="EMBL/GenBank/DDBJ databases">
        <title>Complete genome sequence of Corynebacterium kalinowskii 1959, a novel Corynebacterium species isolated from soil of a small paddock in Vilsendorf, Germany.</title>
        <authorList>
            <person name="Schaffert L."/>
            <person name="Ruwe M."/>
            <person name="Milse J."/>
            <person name="Hanuschka K."/>
            <person name="Ortseifen V."/>
            <person name="Droste J."/>
            <person name="Brandt D."/>
            <person name="Schlueter L."/>
            <person name="Kutter Y."/>
            <person name="Vinke S."/>
            <person name="Viehoefer P."/>
            <person name="Jacob L."/>
            <person name="Luebke N.-C."/>
            <person name="Schulte-Berndt E."/>
            <person name="Hain C."/>
            <person name="Linder M."/>
            <person name="Schmidt P."/>
            <person name="Wollenschlaeger L."/>
            <person name="Luttermann T."/>
            <person name="Thieme E."/>
            <person name="Hassa J."/>
            <person name="Haak M."/>
            <person name="Wittchen M."/>
            <person name="Mentz A."/>
            <person name="Persicke M."/>
            <person name="Busche T."/>
            <person name="Ruckert C."/>
        </authorList>
    </citation>
    <scope>NUCLEOTIDE SEQUENCE [LARGE SCALE GENOMIC DNA]</scope>
    <source>
        <strain evidence="3 4">2039</strain>
    </source>
</reference>
<dbReference type="Proteomes" id="UP000424462">
    <property type="component" value="Chromosome"/>
</dbReference>
<evidence type="ECO:0008006" key="5">
    <source>
        <dbReference type="Google" id="ProtNLM"/>
    </source>
</evidence>
<feature type="transmembrane region" description="Helical" evidence="2">
    <location>
        <begin position="77"/>
        <end position="99"/>
    </location>
</feature>
<keyword evidence="4" id="KW-1185">Reference proteome</keyword>
<feature type="transmembrane region" description="Helical" evidence="2">
    <location>
        <begin position="50"/>
        <end position="71"/>
    </location>
</feature>
<dbReference type="EMBL" id="CP046455">
    <property type="protein sequence ID" value="QGU06372.1"/>
    <property type="molecule type" value="Genomic_DNA"/>
</dbReference>
<dbReference type="Pfam" id="PF14012">
    <property type="entry name" value="DUF4229"/>
    <property type="match status" value="1"/>
</dbReference>
<feature type="compositionally biased region" description="Polar residues" evidence="1">
    <location>
        <begin position="20"/>
        <end position="32"/>
    </location>
</feature>
<keyword evidence="2" id="KW-0812">Transmembrane</keyword>
<organism evidence="3 4">
    <name type="scientific">Corynebacterium occultum</name>
    <dbReference type="NCBI Taxonomy" id="2675219"/>
    <lineage>
        <taxon>Bacteria</taxon>
        <taxon>Bacillati</taxon>
        <taxon>Actinomycetota</taxon>
        <taxon>Actinomycetes</taxon>
        <taxon>Mycobacteriales</taxon>
        <taxon>Corynebacteriaceae</taxon>
        <taxon>Corynebacterium</taxon>
    </lineage>
</organism>
<evidence type="ECO:0000256" key="1">
    <source>
        <dbReference type="SAM" id="MobiDB-lite"/>
    </source>
</evidence>
<dbReference type="KEGG" id="cok:COCCU_02065"/>
<dbReference type="InterPro" id="IPR025323">
    <property type="entry name" value="DUF4229"/>
</dbReference>
<name>A0A6B8VLN4_9CORY</name>
<protein>
    <recommendedName>
        <fullName evidence="5">DUF4229 domain-containing protein</fullName>
    </recommendedName>
</protein>
<keyword evidence="2" id="KW-0472">Membrane</keyword>
<accession>A0A6B8VLN4</accession>
<evidence type="ECO:0000256" key="2">
    <source>
        <dbReference type="SAM" id="Phobius"/>
    </source>
</evidence>
<evidence type="ECO:0000313" key="3">
    <source>
        <dbReference type="EMBL" id="QGU06372.1"/>
    </source>
</evidence>
<feature type="region of interest" description="Disordered" evidence="1">
    <location>
        <begin position="1"/>
        <end position="37"/>
    </location>
</feature>
<keyword evidence="2" id="KW-1133">Transmembrane helix</keyword>
<feature type="compositionally biased region" description="Polar residues" evidence="1">
    <location>
        <begin position="1"/>
        <end position="13"/>
    </location>
</feature>